<reference evidence="1" key="1">
    <citation type="journal article" date="2015" name="PLoS Negl. Trop. Dis.">
        <title>Deep Sequencing Analysis of the Ixodes ricinus Haemocytome.</title>
        <authorList>
            <person name="Kotsyfakis M."/>
            <person name="Kopacek P."/>
            <person name="Franta Z."/>
            <person name="Pedra J.H."/>
            <person name="Ribeiro J.M."/>
        </authorList>
    </citation>
    <scope>NUCLEOTIDE SEQUENCE</scope>
</reference>
<accession>A0A090X9C3</accession>
<organism evidence="1">
    <name type="scientific">Ixodes ricinus</name>
    <name type="common">Common tick</name>
    <name type="synonym">Acarus ricinus</name>
    <dbReference type="NCBI Taxonomy" id="34613"/>
    <lineage>
        <taxon>Eukaryota</taxon>
        <taxon>Metazoa</taxon>
        <taxon>Ecdysozoa</taxon>
        <taxon>Arthropoda</taxon>
        <taxon>Chelicerata</taxon>
        <taxon>Arachnida</taxon>
        <taxon>Acari</taxon>
        <taxon>Parasitiformes</taxon>
        <taxon>Ixodida</taxon>
        <taxon>Ixodoidea</taxon>
        <taxon>Ixodidae</taxon>
        <taxon>Ixodinae</taxon>
        <taxon>Ixodes</taxon>
    </lineage>
</organism>
<evidence type="ECO:0000313" key="1">
    <source>
        <dbReference type="EMBL" id="JAC93282.1"/>
    </source>
</evidence>
<protein>
    <submittedName>
        <fullName evidence="1">Putative secreted protein</fullName>
    </submittedName>
</protein>
<dbReference type="AlphaFoldDB" id="A0A090X9C3"/>
<sequence>MLHAHSPRPGRRRRVVMVVVVLGRRAQTPLAHAQHGLHLHLLVEEHQPGLGVPCLLGLLVRAEVDVGDGLVALVAHLHRDVAEAAELVLQRLAQHHVRDLMIEVGQAQHLVAVVRRAPLHLEPVVVERAPRDSPVGRGVAPASPPVLAGRLVGAATVAPAPVRRPARAVVVARHGPLALGRVSVLLPFHPRARIQKPSITPSDARRWRRRTARNTAILGDEDRYTMASGR</sequence>
<name>A0A090X9C3_IXORI</name>
<dbReference type="EMBL" id="GBIH01001428">
    <property type="protein sequence ID" value="JAC93282.1"/>
    <property type="molecule type" value="mRNA"/>
</dbReference>
<proteinExistence type="evidence at transcript level"/>